<protein>
    <recommendedName>
        <fullName evidence="5">DUF2637 domain-containing protein</fullName>
    </recommendedName>
</protein>
<keyword evidence="2" id="KW-0472">Membrane</keyword>
<feature type="transmembrane region" description="Helical" evidence="2">
    <location>
        <begin position="20"/>
        <end position="37"/>
    </location>
</feature>
<dbReference type="HOGENOM" id="CLU_043037_0_0_11"/>
<name>V6KBU1_STRRC</name>
<dbReference type="RefSeq" id="WP_023547942.1">
    <property type="nucleotide sequence ID" value="NZ_CM002285.1"/>
</dbReference>
<accession>V6KBU1</accession>
<feature type="transmembrane region" description="Helical" evidence="2">
    <location>
        <begin position="49"/>
        <end position="70"/>
    </location>
</feature>
<reference evidence="3 4" key="1">
    <citation type="journal article" date="2014" name="Genome Announc.">
        <title>Draft Genome Sequence of Streptomyces roseochromogenes subsp. oscitans DS 12.976, Producer of the Aminocoumarin Antibiotic Clorobiocin.</title>
        <authorList>
            <person name="Ruckert C."/>
            <person name="Kalinowski J."/>
            <person name="Heide L."/>
            <person name="Apel A.K."/>
        </authorList>
    </citation>
    <scope>NUCLEOTIDE SEQUENCE [LARGE SCALE GENOMIC DNA]</scope>
    <source>
        <strain evidence="3 4">DS 12.976</strain>
    </source>
</reference>
<feature type="transmembrane region" description="Helical" evidence="2">
    <location>
        <begin position="120"/>
        <end position="143"/>
    </location>
</feature>
<proteinExistence type="predicted"/>
<gene>
    <name evidence="3" type="ORF">M878_20050</name>
</gene>
<dbReference type="AlphaFoldDB" id="V6KBU1"/>
<dbReference type="STRING" id="1352936.M878_20050"/>
<comment type="caution">
    <text evidence="3">The sequence shown here is derived from an EMBL/GenBank/DDBJ whole genome shotgun (WGS) entry which is preliminary data.</text>
</comment>
<keyword evidence="4" id="KW-1185">Reference proteome</keyword>
<evidence type="ECO:0000256" key="1">
    <source>
        <dbReference type="SAM" id="MobiDB-lite"/>
    </source>
</evidence>
<dbReference type="Proteomes" id="UP000017984">
    <property type="component" value="Chromosome"/>
</dbReference>
<dbReference type="EMBL" id="AWQX01000174">
    <property type="protein sequence ID" value="EST29625.1"/>
    <property type="molecule type" value="Genomic_DNA"/>
</dbReference>
<organism evidence="3 4">
    <name type="scientific">Streptomyces roseochromogenus subsp. oscitans DS 12.976</name>
    <dbReference type="NCBI Taxonomy" id="1352936"/>
    <lineage>
        <taxon>Bacteria</taxon>
        <taxon>Bacillati</taxon>
        <taxon>Actinomycetota</taxon>
        <taxon>Actinomycetes</taxon>
        <taxon>Kitasatosporales</taxon>
        <taxon>Streptomycetaceae</taxon>
        <taxon>Streptomyces</taxon>
    </lineage>
</organism>
<evidence type="ECO:0000313" key="4">
    <source>
        <dbReference type="Proteomes" id="UP000017984"/>
    </source>
</evidence>
<dbReference type="Pfam" id="PF10935">
    <property type="entry name" value="DUF2637"/>
    <property type="match status" value="1"/>
</dbReference>
<sequence length="294" mass="30740">MTSRTATTPSDIPGAKTIRVGIAMLAVFAFVLSYDALRQMAVATHIRGLLTYAFPLVIDGFIGIGIGAQLMLRSAPPRSRRYVGTLVALATGVSIWANALHAVRLNQQTLPVSGLRLGDLTVGALSALAPLALAGAVHLYLVIRRHSAARPQEAVELTTADVADIPTDVARDVADVASGATKVAEVPAPSTTAKAHTPGEVSAERLALARTAPLGRGGRASRRHIESTFRARDLTIGRKEADQLKDIIQAELDDAALVAARLSTAVGEAPTAPTPADLPPRSARLARPLSENLS</sequence>
<evidence type="ECO:0000313" key="3">
    <source>
        <dbReference type="EMBL" id="EST29625.1"/>
    </source>
</evidence>
<evidence type="ECO:0000256" key="2">
    <source>
        <dbReference type="SAM" id="Phobius"/>
    </source>
</evidence>
<feature type="region of interest" description="Disordered" evidence="1">
    <location>
        <begin position="265"/>
        <end position="294"/>
    </location>
</feature>
<dbReference type="InterPro" id="IPR021235">
    <property type="entry name" value="DUF2637"/>
</dbReference>
<evidence type="ECO:0008006" key="5">
    <source>
        <dbReference type="Google" id="ProtNLM"/>
    </source>
</evidence>
<dbReference type="PATRIC" id="fig|1352936.5.peg.4201"/>
<feature type="transmembrane region" description="Helical" evidence="2">
    <location>
        <begin position="82"/>
        <end position="100"/>
    </location>
</feature>
<keyword evidence="2" id="KW-1133">Transmembrane helix</keyword>
<keyword evidence="2" id="KW-0812">Transmembrane</keyword>